<dbReference type="PANTHER" id="PTHR30408:SF12">
    <property type="entry name" value="TYPE I RESTRICTION ENZYME MJAVIII SPECIFICITY SUBUNIT"/>
    <property type="match status" value="1"/>
</dbReference>
<feature type="coiled-coil region" evidence="4">
    <location>
        <begin position="377"/>
        <end position="404"/>
    </location>
</feature>
<dbReference type="PANTHER" id="PTHR30408">
    <property type="entry name" value="TYPE-1 RESTRICTION ENZYME ECOKI SPECIFICITY PROTEIN"/>
    <property type="match status" value="1"/>
</dbReference>
<evidence type="ECO:0000256" key="2">
    <source>
        <dbReference type="ARBA" id="ARBA00022747"/>
    </source>
</evidence>
<accession>A0A1L1PRV5</accession>
<dbReference type="Proteomes" id="UP000028878">
    <property type="component" value="Unassembled WGS sequence"/>
</dbReference>
<keyword evidence="2" id="KW-0680">Restriction system</keyword>
<dbReference type="SUPFAM" id="SSF116734">
    <property type="entry name" value="DNA methylase specificity domain"/>
    <property type="match status" value="2"/>
</dbReference>
<evidence type="ECO:0000256" key="3">
    <source>
        <dbReference type="ARBA" id="ARBA00023125"/>
    </source>
</evidence>
<dbReference type="AlphaFoldDB" id="A0A1L1PRV5"/>
<name>A0A1L1PRV5_HYDIT</name>
<dbReference type="Gene3D" id="3.90.220.20">
    <property type="entry name" value="DNA methylase specificity domains"/>
    <property type="match status" value="2"/>
</dbReference>
<gene>
    <name evidence="6" type="ORF">BN948_04096</name>
</gene>
<dbReference type="InterPro" id="IPR000055">
    <property type="entry name" value="Restrct_endonuc_typeI_TRD"/>
</dbReference>
<sequence>MLPEGWSVERLGNVVTIGSGQVDPREEPYSSMLHVGAEDIESGTGRLLQPQTCSELGLISGKYEFDEHAVIYSKIRPHLNKVCFPGARGVCSADAYPLWPKPNVLLPKYLKYVLLSPDFVKYAVSCSMRTGMPKINREDLLASSIPIPSIREQEEIATILEHWDIAISSTERLLANRFAQKLALLAKFGMPVPKPGRGRASGGAYPPSVQPGVPKLPPTPSDWRKTTLAQHLTEVVRPAALIDQESYTLVTVRRSRGGVDKRSVLLGSQIKTPTQFYVKSGDFLISKRQIVHGACGIVPEHLDGAVVSNEYAVLNTDDRLDARFLAYLAETTYFQQTCFHSSIGVHIEKMLFNLDRWLSWPFNIPPLEVQLRIVEQLDAASKEIRLAERQVELLKTEKQALMADLLTGKRRVRTAAKPAQAQEPA</sequence>
<protein>
    <submittedName>
        <fullName evidence="6">Type i restriction-modification system specificity determinant</fullName>
    </submittedName>
</protein>
<dbReference type="GO" id="GO:0003677">
    <property type="term" value="F:DNA binding"/>
    <property type="evidence" value="ECO:0007669"/>
    <property type="project" value="UniProtKB-KW"/>
</dbReference>
<organism evidence="6 7">
    <name type="scientific">Hydrogenophaga intermedia</name>
    <dbReference type="NCBI Taxonomy" id="65786"/>
    <lineage>
        <taxon>Bacteria</taxon>
        <taxon>Pseudomonadati</taxon>
        <taxon>Pseudomonadota</taxon>
        <taxon>Betaproteobacteria</taxon>
        <taxon>Burkholderiales</taxon>
        <taxon>Comamonadaceae</taxon>
        <taxon>Hydrogenophaga</taxon>
    </lineage>
</organism>
<dbReference type="InterPro" id="IPR052021">
    <property type="entry name" value="Type-I_RS_S_subunit"/>
</dbReference>
<reference evidence="7" key="1">
    <citation type="submission" date="2014-11" db="EMBL/GenBank/DDBJ databases">
        <title>Draft genome sequence of Hydrogenophaga intermedia S1.</title>
        <authorList>
            <person name="Gan H.M."/>
            <person name="Chew T.H."/>
            <person name="Stolz A."/>
        </authorList>
    </citation>
    <scope>NUCLEOTIDE SEQUENCE [LARGE SCALE GENOMIC DNA]</scope>
    <source>
        <strain evidence="7">S1</strain>
    </source>
</reference>
<evidence type="ECO:0000313" key="7">
    <source>
        <dbReference type="Proteomes" id="UP000028878"/>
    </source>
</evidence>
<evidence type="ECO:0000256" key="1">
    <source>
        <dbReference type="ARBA" id="ARBA00010923"/>
    </source>
</evidence>
<evidence type="ECO:0000256" key="4">
    <source>
        <dbReference type="SAM" id="Coils"/>
    </source>
</evidence>
<proteinExistence type="inferred from homology"/>
<keyword evidence="4" id="KW-0175">Coiled coil</keyword>
<keyword evidence="7" id="KW-1185">Reference proteome</keyword>
<comment type="similarity">
    <text evidence="1">Belongs to the type-I restriction system S methylase family.</text>
</comment>
<keyword evidence="3" id="KW-0238">DNA-binding</keyword>
<dbReference type="EMBL" id="CCAE010000049">
    <property type="protein sequence ID" value="CDN89657.1"/>
    <property type="molecule type" value="Genomic_DNA"/>
</dbReference>
<evidence type="ECO:0000313" key="6">
    <source>
        <dbReference type="EMBL" id="CDN89657.1"/>
    </source>
</evidence>
<evidence type="ECO:0000259" key="5">
    <source>
        <dbReference type="Pfam" id="PF01420"/>
    </source>
</evidence>
<feature type="domain" description="Type I restriction modification DNA specificity" evidence="5">
    <location>
        <begin position="3"/>
        <end position="173"/>
    </location>
</feature>
<dbReference type="Pfam" id="PF01420">
    <property type="entry name" value="Methylase_S"/>
    <property type="match status" value="1"/>
</dbReference>
<dbReference type="CDD" id="cd16961">
    <property type="entry name" value="RMtype1_S_TRD-CR_like"/>
    <property type="match status" value="1"/>
</dbReference>
<dbReference type="GO" id="GO:0009307">
    <property type="term" value="P:DNA restriction-modification system"/>
    <property type="evidence" value="ECO:0007669"/>
    <property type="project" value="UniProtKB-KW"/>
</dbReference>
<dbReference type="InterPro" id="IPR044946">
    <property type="entry name" value="Restrct_endonuc_typeI_TRD_sf"/>
</dbReference>